<name>A0A6V7UFV9_MELEN</name>
<protein>
    <submittedName>
        <fullName evidence="1">Uncharacterized protein</fullName>
    </submittedName>
</protein>
<evidence type="ECO:0000313" key="1">
    <source>
        <dbReference type="EMBL" id="CAD2157038.1"/>
    </source>
</evidence>
<evidence type="ECO:0000313" key="2">
    <source>
        <dbReference type="Proteomes" id="UP000580250"/>
    </source>
</evidence>
<proteinExistence type="predicted"/>
<dbReference type="Proteomes" id="UP000580250">
    <property type="component" value="Unassembled WGS sequence"/>
</dbReference>
<dbReference type="AlphaFoldDB" id="A0A6V7UFV9"/>
<gene>
    <name evidence="1" type="ORF">MENT_LOCUS12475</name>
</gene>
<dbReference type="EMBL" id="CAJEWN010000064">
    <property type="protein sequence ID" value="CAD2157038.1"/>
    <property type="molecule type" value="Genomic_DNA"/>
</dbReference>
<sequence length="54" mass="6304">MSFFDFLGGGTECCDLLLTNQELNIAIFEFCWERLGKKGEVVTMRQSIWLRWGN</sequence>
<comment type="caution">
    <text evidence="1">The sequence shown here is derived from an EMBL/GenBank/DDBJ whole genome shotgun (WGS) entry which is preliminary data.</text>
</comment>
<reference evidence="1 2" key="1">
    <citation type="submission" date="2020-08" db="EMBL/GenBank/DDBJ databases">
        <authorList>
            <person name="Koutsovoulos G."/>
            <person name="Danchin GJ E."/>
        </authorList>
    </citation>
    <scope>NUCLEOTIDE SEQUENCE [LARGE SCALE GENOMIC DNA]</scope>
</reference>
<accession>A0A6V7UFV9</accession>
<organism evidence="1 2">
    <name type="scientific">Meloidogyne enterolobii</name>
    <name type="common">Root-knot nematode worm</name>
    <name type="synonym">Meloidogyne mayaguensis</name>
    <dbReference type="NCBI Taxonomy" id="390850"/>
    <lineage>
        <taxon>Eukaryota</taxon>
        <taxon>Metazoa</taxon>
        <taxon>Ecdysozoa</taxon>
        <taxon>Nematoda</taxon>
        <taxon>Chromadorea</taxon>
        <taxon>Rhabditida</taxon>
        <taxon>Tylenchina</taxon>
        <taxon>Tylenchomorpha</taxon>
        <taxon>Tylenchoidea</taxon>
        <taxon>Meloidogynidae</taxon>
        <taxon>Meloidogyninae</taxon>
        <taxon>Meloidogyne</taxon>
    </lineage>
</organism>